<feature type="coiled-coil region" evidence="10">
    <location>
        <begin position="68"/>
        <end position="145"/>
    </location>
</feature>
<dbReference type="PANTHER" id="PTHR15459">
    <property type="entry name" value="POLYAMINE-MODULATED FACTOR 1"/>
    <property type="match status" value="1"/>
</dbReference>
<evidence type="ECO:0000256" key="9">
    <source>
        <dbReference type="ARBA" id="ARBA00023328"/>
    </source>
</evidence>
<evidence type="ECO:0000256" key="10">
    <source>
        <dbReference type="SAM" id="Coils"/>
    </source>
</evidence>
<dbReference type="GO" id="GO:0051301">
    <property type="term" value="P:cell division"/>
    <property type="evidence" value="ECO:0007669"/>
    <property type="project" value="UniProtKB-KW"/>
</dbReference>
<evidence type="ECO:0000256" key="5">
    <source>
        <dbReference type="ARBA" id="ARBA00022776"/>
    </source>
</evidence>
<dbReference type="PANTHER" id="PTHR15459:SF3">
    <property type="entry name" value="POLYAMINE-MODULATED FACTOR 1"/>
    <property type="match status" value="1"/>
</dbReference>
<sequence length="184" mass="20888">MEPPKSTTNDQNGLGKRATKLNMLFEKYVERIIQSVSELDEQQHEALVMAHQQVCEYLEKSIREDFHSIVAERQLVEKLNELDKLVEEAKRSSNTVEAKRSGAGIVIEPEQALRARSIPLKQAELERLRKQHAELQGQNQHLMKSIVNQRDQLAGLCNNVSQSLGQFEQAVETASVLADSRDRT</sequence>
<evidence type="ECO:0000256" key="1">
    <source>
        <dbReference type="ARBA" id="ARBA00004123"/>
    </source>
</evidence>
<keyword evidence="9" id="KW-0137">Centromere</keyword>
<dbReference type="EMBL" id="JAEPRA010000010">
    <property type="protein sequence ID" value="KAG2179431.1"/>
    <property type="molecule type" value="Genomic_DNA"/>
</dbReference>
<evidence type="ECO:0000256" key="7">
    <source>
        <dbReference type="ARBA" id="ARBA00023242"/>
    </source>
</evidence>
<keyword evidence="10" id="KW-0175">Coiled coil</keyword>
<keyword evidence="4" id="KW-0132">Cell division</keyword>
<evidence type="ECO:0000256" key="8">
    <source>
        <dbReference type="ARBA" id="ARBA00023306"/>
    </source>
</evidence>
<evidence type="ECO:0000313" key="12">
    <source>
        <dbReference type="Proteomes" id="UP000612746"/>
    </source>
</evidence>
<evidence type="ECO:0000256" key="2">
    <source>
        <dbReference type="ARBA" id="ARBA00004629"/>
    </source>
</evidence>
<keyword evidence="5" id="KW-0498">Mitosis</keyword>
<dbReference type="GO" id="GO:0000444">
    <property type="term" value="C:MIS12/MIND type complex"/>
    <property type="evidence" value="ECO:0007669"/>
    <property type="project" value="InterPro"/>
</dbReference>
<comment type="caution">
    <text evidence="11">The sequence shown here is derived from an EMBL/GenBank/DDBJ whole genome shotgun (WGS) entry which is preliminary data.</text>
</comment>
<keyword evidence="3" id="KW-0158">Chromosome</keyword>
<dbReference type="GO" id="GO:0005634">
    <property type="term" value="C:nucleus"/>
    <property type="evidence" value="ECO:0007669"/>
    <property type="project" value="UniProtKB-SubCell"/>
</dbReference>
<evidence type="ECO:0000256" key="4">
    <source>
        <dbReference type="ARBA" id="ARBA00022618"/>
    </source>
</evidence>
<keyword evidence="8" id="KW-0131">Cell cycle</keyword>
<keyword evidence="6" id="KW-0995">Kinetochore</keyword>
<keyword evidence="7" id="KW-0539">Nucleus</keyword>
<gene>
    <name evidence="11" type="ORF">INT44_006277</name>
</gene>
<comment type="subcellular location">
    <subcellularLocation>
        <location evidence="2">Chromosome</location>
        <location evidence="2">Centromere</location>
        <location evidence="2">Kinetochore</location>
    </subcellularLocation>
    <subcellularLocation>
        <location evidence="1">Nucleus</location>
    </subcellularLocation>
</comment>
<evidence type="ECO:0000256" key="6">
    <source>
        <dbReference type="ARBA" id="ARBA00022838"/>
    </source>
</evidence>
<reference evidence="11" key="1">
    <citation type="submission" date="2020-12" db="EMBL/GenBank/DDBJ databases">
        <title>Metabolic potential, ecology and presence of endohyphal bacteria is reflected in genomic diversity of Mucoromycotina.</title>
        <authorList>
            <person name="Muszewska A."/>
            <person name="Okrasinska A."/>
            <person name="Steczkiewicz K."/>
            <person name="Drgas O."/>
            <person name="Orlowska M."/>
            <person name="Perlinska-Lenart U."/>
            <person name="Aleksandrzak-Piekarczyk T."/>
            <person name="Szatraj K."/>
            <person name="Zielenkiewicz U."/>
            <person name="Pilsyk S."/>
            <person name="Malc E."/>
            <person name="Mieczkowski P."/>
            <person name="Kruszewska J.S."/>
            <person name="Biernat P."/>
            <person name="Pawlowska J."/>
        </authorList>
    </citation>
    <scope>NUCLEOTIDE SEQUENCE</scope>
    <source>
        <strain evidence="11">WA0000051536</strain>
    </source>
</reference>
<dbReference type="OrthoDB" id="18453at2759"/>
<protein>
    <submittedName>
        <fullName evidence="11">Uncharacterized protein</fullName>
    </submittedName>
</protein>
<dbReference type="Proteomes" id="UP000612746">
    <property type="component" value="Unassembled WGS sequence"/>
</dbReference>
<accession>A0A8H7PUG3</accession>
<proteinExistence type="predicted"/>
<organism evidence="11 12">
    <name type="scientific">Umbelopsis vinacea</name>
    <dbReference type="NCBI Taxonomy" id="44442"/>
    <lineage>
        <taxon>Eukaryota</taxon>
        <taxon>Fungi</taxon>
        <taxon>Fungi incertae sedis</taxon>
        <taxon>Mucoromycota</taxon>
        <taxon>Mucoromycotina</taxon>
        <taxon>Umbelopsidomycetes</taxon>
        <taxon>Umbelopsidales</taxon>
        <taxon>Umbelopsidaceae</taxon>
        <taxon>Umbelopsis</taxon>
    </lineage>
</organism>
<evidence type="ECO:0000256" key="3">
    <source>
        <dbReference type="ARBA" id="ARBA00022454"/>
    </source>
</evidence>
<dbReference type="InterPro" id="IPR007128">
    <property type="entry name" value="PMF1/Nnf1"/>
</dbReference>
<evidence type="ECO:0000313" key="11">
    <source>
        <dbReference type="EMBL" id="KAG2179431.1"/>
    </source>
</evidence>
<dbReference type="GO" id="GO:0007059">
    <property type="term" value="P:chromosome segregation"/>
    <property type="evidence" value="ECO:0007669"/>
    <property type="project" value="TreeGrafter"/>
</dbReference>
<dbReference type="Pfam" id="PF03980">
    <property type="entry name" value="Nnf1"/>
    <property type="match status" value="1"/>
</dbReference>
<name>A0A8H7PUG3_9FUNG</name>
<dbReference type="AlphaFoldDB" id="A0A8H7PUG3"/>
<keyword evidence="12" id="KW-1185">Reference proteome</keyword>